<evidence type="ECO:0000313" key="15">
    <source>
        <dbReference type="EMBL" id="ELR19739.1"/>
    </source>
</evidence>
<keyword evidence="10" id="KW-0406">Ion transport</keyword>
<keyword evidence="4" id="KW-0109">Calcium transport</keyword>
<evidence type="ECO:0000256" key="2">
    <source>
        <dbReference type="ARBA" id="ARBA00004569"/>
    </source>
</evidence>
<evidence type="ECO:0000256" key="1">
    <source>
        <dbReference type="ARBA" id="ARBA00004273"/>
    </source>
</evidence>
<comment type="subcellular location">
    <subcellularLocation>
        <location evidence="1">Mitochondrion inner membrane</location>
    </subcellularLocation>
    <subcellularLocation>
        <location evidence="2">Mitochondrion intermembrane space</location>
    </subcellularLocation>
</comment>
<dbReference type="VEuPathDB" id="AmoebaDB:ACA1_200560"/>
<feature type="domain" description="EF-hand" evidence="14">
    <location>
        <begin position="131"/>
        <end position="166"/>
    </location>
</feature>
<keyword evidence="6" id="KW-0677">Repeat</keyword>
<dbReference type="VEuPathDB" id="AmoebaDB:ACA1_200690"/>
<evidence type="ECO:0000313" key="17">
    <source>
        <dbReference type="Proteomes" id="UP000011083"/>
    </source>
</evidence>
<keyword evidence="5" id="KW-0479">Metal-binding</keyword>
<dbReference type="OrthoDB" id="186625at2759"/>
<feature type="domain" description="EF-hand" evidence="14">
    <location>
        <begin position="307"/>
        <end position="342"/>
    </location>
</feature>
<dbReference type="Gene3D" id="1.10.238.10">
    <property type="entry name" value="EF-hand"/>
    <property type="match status" value="2"/>
</dbReference>
<evidence type="ECO:0000256" key="5">
    <source>
        <dbReference type="ARBA" id="ARBA00022723"/>
    </source>
</evidence>
<evidence type="ECO:0000256" key="8">
    <source>
        <dbReference type="ARBA" id="ARBA00022837"/>
    </source>
</evidence>
<evidence type="ECO:0000256" key="9">
    <source>
        <dbReference type="ARBA" id="ARBA00022946"/>
    </source>
</evidence>
<organism evidence="16 17">
    <name type="scientific">Acanthamoeba castellanii (strain ATCC 30010 / Neff)</name>
    <dbReference type="NCBI Taxonomy" id="1257118"/>
    <lineage>
        <taxon>Eukaryota</taxon>
        <taxon>Amoebozoa</taxon>
        <taxon>Discosea</taxon>
        <taxon>Longamoebia</taxon>
        <taxon>Centramoebida</taxon>
        <taxon>Acanthamoebidae</taxon>
        <taxon>Acanthamoeba</taxon>
    </lineage>
</organism>
<dbReference type="Proteomes" id="UP000011083">
    <property type="component" value="Unassembled WGS sequence"/>
</dbReference>
<evidence type="ECO:0000256" key="4">
    <source>
        <dbReference type="ARBA" id="ARBA00022568"/>
    </source>
</evidence>
<dbReference type="GO" id="GO:0005758">
    <property type="term" value="C:mitochondrial intermembrane space"/>
    <property type="evidence" value="ECO:0007669"/>
    <property type="project" value="UniProtKB-SubCell"/>
</dbReference>
<dbReference type="EMBL" id="KB007932">
    <property type="protein sequence ID" value="ELR19742.1"/>
    <property type="molecule type" value="Genomic_DNA"/>
</dbReference>
<dbReference type="InterPro" id="IPR011992">
    <property type="entry name" value="EF-hand-dom_pair"/>
</dbReference>
<dbReference type="GeneID" id="14920569"/>
<evidence type="ECO:0000313" key="16">
    <source>
        <dbReference type="EMBL" id="ELR19742.1"/>
    </source>
</evidence>
<dbReference type="InterPro" id="IPR002048">
    <property type="entry name" value="EF_hand_dom"/>
</dbReference>
<dbReference type="GO" id="GO:0005509">
    <property type="term" value="F:calcium ion binding"/>
    <property type="evidence" value="ECO:0007669"/>
    <property type="project" value="InterPro"/>
</dbReference>
<gene>
    <name evidence="15" type="ORF">ACA1_200560</name>
    <name evidence="16" type="ORF">ACA1_200690</name>
</gene>
<dbReference type="AlphaFoldDB" id="L8H3D2"/>
<dbReference type="Pfam" id="PF13202">
    <property type="entry name" value="EF-hand_5"/>
    <property type="match status" value="1"/>
</dbReference>
<dbReference type="RefSeq" id="XP_004341834.1">
    <property type="nucleotide sequence ID" value="XM_004341786.1"/>
</dbReference>
<evidence type="ECO:0000256" key="6">
    <source>
        <dbReference type="ARBA" id="ARBA00022737"/>
    </source>
</evidence>
<evidence type="ECO:0000256" key="13">
    <source>
        <dbReference type="ARBA" id="ARBA00038333"/>
    </source>
</evidence>
<dbReference type="EMBL" id="KB007932">
    <property type="protein sequence ID" value="ELR19739.1"/>
    <property type="molecule type" value="Genomic_DNA"/>
</dbReference>
<dbReference type="STRING" id="1257118.L8H3D2"/>
<dbReference type="InterPro" id="IPR018247">
    <property type="entry name" value="EF_Hand_1_Ca_BS"/>
</dbReference>
<keyword evidence="9" id="KW-0809">Transit peptide</keyword>
<dbReference type="PROSITE" id="PS00018">
    <property type="entry name" value="EF_HAND_1"/>
    <property type="match status" value="2"/>
</dbReference>
<dbReference type="RefSeq" id="XP_004341831.1">
    <property type="nucleotide sequence ID" value="XM_004341783.1"/>
</dbReference>
<dbReference type="Pfam" id="PF13499">
    <property type="entry name" value="EF-hand_7"/>
    <property type="match status" value="1"/>
</dbReference>
<dbReference type="GO" id="GO:0036444">
    <property type="term" value="P:calcium import into the mitochondrion"/>
    <property type="evidence" value="ECO:0007669"/>
    <property type="project" value="TreeGrafter"/>
</dbReference>
<keyword evidence="7" id="KW-0999">Mitochondrion inner membrane</keyword>
<dbReference type="PANTHER" id="PTHR12294">
    <property type="entry name" value="EF HAND DOMAIN FAMILY A1,A2-RELATED"/>
    <property type="match status" value="1"/>
</dbReference>
<accession>L8H3D2</accession>
<dbReference type="GO" id="GO:1990246">
    <property type="term" value="C:uniplex complex"/>
    <property type="evidence" value="ECO:0007669"/>
    <property type="project" value="TreeGrafter"/>
</dbReference>
<proteinExistence type="inferred from homology"/>
<evidence type="ECO:0000256" key="3">
    <source>
        <dbReference type="ARBA" id="ARBA00022448"/>
    </source>
</evidence>
<evidence type="ECO:0000256" key="12">
    <source>
        <dbReference type="ARBA" id="ARBA00023136"/>
    </source>
</evidence>
<dbReference type="KEGG" id="acan:ACA1_200560"/>
<evidence type="ECO:0000256" key="11">
    <source>
        <dbReference type="ARBA" id="ARBA00023128"/>
    </source>
</evidence>
<protein>
    <submittedName>
        <fullName evidence="16">Calcium binding atopyrelated autoantigen 1, putative</fullName>
    </submittedName>
    <submittedName>
        <fullName evidence="15">Calciumbinding atopy-related autoantigen 1, putative</fullName>
    </submittedName>
</protein>
<dbReference type="SMART" id="SM00054">
    <property type="entry name" value="EFh"/>
    <property type="match status" value="3"/>
</dbReference>
<name>L8H3D2_ACACF</name>
<keyword evidence="12" id="KW-0472">Membrane</keyword>
<keyword evidence="11" id="KW-0496">Mitochondrion</keyword>
<sequence length="368" mass="41356">MVLATGAAVGVLASAYYLGSSPLLAVDETKGAPIDKDANWKEKWRARYNDKIKNWSTPEKIFNVFATVRKNGESFMTVEDFCDAILPADHRPPSEKGKIKRIPDFIRFADLDGDELISFGEYSFFTTLLSLPEEHLKVAFQMFDLDGSGAISKQEFRKVLRVLRKESPLGSQQTTHKKEVEKSGIYAHFFGLDGKKELTYTEFENFIKSLHQGVLQLEFDRYDSKGEGKITARAFGMSVIGYVDPKDLPSFLTRVESLDNRKGELSFEDFVNFNRALKKLPEIGLAVKLYAQGDFGRAVKAISGVDLKPVQIDVIYHVLDKDGNGKLDHNELVEVMAKRVEKGMAHHRDVGVARFVNCLVTCCSRKAL</sequence>
<dbReference type="OMA" id="VRTEVWK"/>
<dbReference type="SUPFAM" id="SSF47473">
    <property type="entry name" value="EF-hand"/>
    <property type="match status" value="2"/>
</dbReference>
<evidence type="ECO:0000259" key="14">
    <source>
        <dbReference type="PROSITE" id="PS50222"/>
    </source>
</evidence>
<dbReference type="KEGG" id="acan:ACA1_200690"/>
<dbReference type="GO" id="GO:0051560">
    <property type="term" value="P:mitochondrial calcium ion homeostasis"/>
    <property type="evidence" value="ECO:0007669"/>
    <property type="project" value="TreeGrafter"/>
</dbReference>
<comment type="similarity">
    <text evidence="13">Belongs to the MICU1 family. MICU1 subfamily.</text>
</comment>
<dbReference type="PANTHER" id="PTHR12294:SF1">
    <property type="entry name" value="CALCIUM UPTAKE PROTEIN 1, MITOCHONDRIAL"/>
    <property type="match status" value="1"/>
</dbReference>
<reference evidence="16 17" key="1">
    <citation type="journal article" date="2013" name="Genome Biol.">
        <title>Genome of Acanthamoeba castellanii highlights extensive lateral gene transfer and early evolution of tyrosine kinase signaling.</title>
        <authorList>
            <person name="Clarke M."/>
            <person name="Lohan A.J."/>
            <person name="Liu B."/>
            <person name="Lagkouvardos I."/>
            <person name="Roy S."/>
            <person name="Zafar N."/>
            <person name="Bertelli C."/>
            <person name="Schilde C."/>
            <person name="Kianianmomeni A."/>
            <person name="Burglin T.R."/>
            <person name="Frech C."/>
            <person name="Turcotte B."/>
            <person name="Kopec K.O."/>
            <person name="Synnott J.M."/>
            <person name="Choo C."/>
            <person name="Paponov I."/>
            <person name="Finkler A."/>
            <person name="Soon Heng Tan C."/>
            <person name="Hutchins A.P."/>
            <person name="Weinmeier T."/>
            <person name="Rattei T."/>
            <person name="Chu J.S."/>
            <person name="Gimenez G."/>
            <person name="Irimia M."/>
            <person name="Rigden D.J."/>
            <person name="Fitzpatrick D.A."/>
            <person name="Lorenzo-Morales J."/>
            <person name="Bateman A."/>
            <person name="Chiu C.H."/>
            <person name="Tang P."/>
            <person name="Hegemann P."/>
            <person name="Fromm H."/>
            <person name="Raoult D."/>
            <person name="Greub G."/>
            <person name="Miranda-Saavedra D."/>
            <person name="Chen N."/>
            <person name="Nash P."/>
            <person name="Ginger M.L."/>
            <person name="Horn M."/>
            <person name="Schaap P."/>
            <person name="Caler L."/>
            <person name="Loftus B."/>
        </authorList>
    </citation>
    <scope>NUCLEOTIDE SEQUENCE [LARGE SCALE GENOMIC DNA]</scope>
    <source>
        <strain evidence="16 17">Neff</strain>
    </source>
</reference>
<evidence type="ECO:0000256" key="7">
    <source>
        <dbReference type="ARBA" id="ARBA00022792"/>
    </source>
</evidence>
<keyword evidence="17" id="KW-1185">Reference proteome</keyword>
<keyword evidence="3" id="KW-0813">Transport</keyword>
<dbReference type="GeneID" id="14920572"/>
<dbReference type="PROSITE" id="PS50222">
    <property type="entry name" value="EF_HAND_2"/>
    <property type="match status" value="2"/>
</dbReference>
<dbReference type="InterPro" id="IPR039800">
    <property type="entry name" value="MICU1/2/3"/>
</dbReference>
<evidence type="ECO:0000256" key="10">
    <source>
        <dbReference type="ARBA" id="ARBA00023065"/>
    </source>
</evidence>
<keyword evidence="8" id="KW-0106">Calcium</keyword>